<dbReference type="Proteomes" id="UP000238196">
    <property type="component" value="Unassembled WGS sequence"/>
</dbReference>
<dbReference type="InterPro" id="IPR049625">
    <property type="entry name" value="Glyco_transf_61_cat"/>
</dbReference>
<feature type="domain" description="Glycosyltransferase 61 catalytic" evidence="1">
    <location>
        <begin position="109"/>
        <end position="293"/>
    </location>
</feature>
<protein>
    <recommendedName>
        <fullName evidence="1">Glycosyltransferase 61 catalytic domain-containing protein</fullName>
    </recommendedName>
</protein>
<evidence type="ECO:0000313" key="2">
    <source>
        <dbReference type="EMBL" id="PPC74645.1"/>
    </source>
</evidence>
<gene>
    <name evidence="2" type="ORF">C4K68_25365</name>
</gene>
<dbReference type="EMBL" id="PRLP01000143">
    <property type="protein sequence ID" value="PPC74645.1"/>
    <property type="molecule type" value="Genomic_DNA"/>
</dbReference>
<evidence type="ECO:0000313" key="3">
    <source>
        <dbReference type="Proteomes" id="UP000238196"/>
    </source>
</evidence>
<dbReference type="Pfam" id="PF04577">
    <property type="entry name" value="Glyco_transf_61"/>
    <property type="match status" value="1"/>
</dbReference>
<organism evidence="2 3">
    <name type="scientific">Proteobacteria bacterium 228</name>
    <dbReference type="NCBI Taxonomy" id="2083153"/>
    <lineage>
        <taxon>Bacteria</taxon>
        <taxon>Pseudomonadati</taxon>
        <taxon>Pseudomonadota</taxon>
    </lineage>
</organism>
<dbReference type="OrthoDB" id="6326745at2"/>
<evidence type="ECO:0000259" key="1">
    <source>
        <dbReference type="Pfam" id="PF04577"/>
    </source>
</evidence>
<reference evidence="2 3" key="1">
    <citation type="submission" date="2018-02" db="EMBL/GenBank/DDBJ databases">
        <title>novel marine gammaproteobacteria from coastal saline agro ecosystem.</title>
        <authorList>
            <person name="Krishnan R."/>
            <person name="Ramesh Kumar N."/>
        </authorList>
    </citation>
    <scope>NUCLEOTIDE SEQUENCE [LARGE SCALE GENOMIC DNA]</scope>
    <source>
        <strain evidence="2 3">228</strain>
    </source>
</reference>
<proteinExistence type="predicted"/>
<accession>A0A2S5KJ39</accession>
<dbReference type="GO" id="GO:0016757">
    <property type="term" value="F:glycosyltransferase activity"/>
    <property type="evidence" value="ECO:0007669"/>
    <property type="project" value="InterPro"/>
</dbReference>
<dbReference type="AlphaFoldDB" id="A0A2S5KJ39"/>
<comment type="caution">
    <text evidence="2">The sequence shown here is derived from an EMBL/GenBank/DDBJ whole genome shotgun (WGS) entry which is preliminary data.</text>
</comment>
<sequence length="349" mass="40179">MVERKWGDHIELIGDSIWRPSWLDDAIPHVTPSINFYNKVYVFPSKMDKKSKTVSYNIYTENLNPIAECEYQRGRSYNIFNYIDEIRDLGHYETIEKPVIYCGWINPHYGHFLMESLARLWCCEYLNNSLLDKCYFYFDIHTSAELPLEKSWLMKMLAAFNINTENILLGNKFYKFDSLIVPSPAIILHRNVSLEHQSYTWGTLTKNLKSSLPEQVFQNVYVSRSGLKKDKRSLSNEIELEAELRNKGFLILNPESVSLEEQVSIYSNADLVIGPSGSALHNAAFMKPGSKIISLTTADFCLLNEFLCCFSQKVKYSIFRCNGSSTEGWSVPIDELIAVLENSYISNNT</sequence>
<name>A0A2S5KJ39_9PROT</name>